<dbReference type="InterPro" id="IPR021766">
    <property type="entry name" value="PhoR_N"/>
</dbReference>
<dbReference type="NCBIfam" id="TIGR02966">
    <property type="entry name" value="phoR_proteo"/>
    <property type="match status" value="1"/>
</dbReference>
<feature type="transmembrane region" description="Helical" evidence="18">
    <location>
        <begin position="12"/>
        <end position="42"/>
    </location>
</feature>
<evidence type="ECO:0000256" key="5">
    <source>
        <dbReference type="ARBA" id="ARBA00022448"/>
    </source>
</evidence>
<dbReference type="Gene3D" id="3.30.450.20">
    <property type="entry name" value="PAS domain"/>
    <property type="match status" value="1"/>
</dbReference>
<evidence type="ECO:0000256" key="1">
    <source>
        <dbReference type="ARBA" id="ARBA00000085"/>
    </source>
</evidence>
<dbReference type="InterPro" id="IPR005467">
    <property type="entry name" value="His_kinase_dom"/>
</dbReference>
<feature type="domain" description="Histidine kinase" evidence="19">
    <location>
        <begin position="210"/>
        <end position="425"/>
    </location>
</feature>
<dbReference type="InterPro" id="IPR050351">
    <property type="entry name" value="BphY/WalK/GraS-like"/>
</dbReference>
<dbReference type="NCBIfam" id="TIGR00229">
    <property type="entry name" value="sensory_box"/>
    <property type="match status" value="1"/>
</dbReference>
<keyword evidence="16 18" id="KW-0472">Membrane</keyword>
<dbReference type="EMBL" id="BAABKE010000001">
    <property type="protein sequence ID" value="GAA5093414.1"/>
    <property type="molecule type" value="Genomic_DNA"/>
</dbReference>
<dbReference type="InterPro" id="IPR013767">
    <property type="entry name" value="PAS_fold"/>
</dbReference>
<dbReference type="Pfam" id="PF00989">
    <property type="entry name" value="PAS"/>
    <property type="match status" value="1"/>
</dbReference>
<dbReference type="SUPFAM" id="SSF55785">
    <property type="entry name" value="PYP-like sensor domain (PAS domain)"/>
    <property type="match status" value="1"/>
</dbReference>
<evidence type="ECO:0000256" key="16">
    <source>
        <dbReference type="ARBA" id="ARBA00023136"/>
    </source>
</evidence>
<evidence type="ECO:0000256" key="3">
    <source>
        <dbReference type="ARBA" id="ARBA00012438"/>
    </source>
</evidence>
<name>A0ABP9MDH9_9GAMM</name>
<evidence type="ECO:0000256" key="9">
    <source>
        <dbReference type="ARBA" id="ARBA00022679"/>
    </source>
</evidence>
<dbReference type="SUPFAM" id="SSF55874">
    <property type="entry name" value="ATPase domain of HSP90 chaperone/DNA topoisomerase II/histidine kinase"/>
    <property type="match status" value="1"/>
</dbReference>
<evidence type="ECO:0000256" key="12">
    <source>
        <dbReference type="ARBA" id="ARBA00022777"/>
    </source>
</evidence>
<evidence type="ECO:0000256" key="13">
    <source>
        <dbReference type="ARBA" id="ARBA00022840"/>
    </source>
</evidence>
<dbReference type="InterPro" id="IPR003661">
    <property type="entry name" value="HisK_dim/P_dom"/>
</dbReference>
<evidence type="ECO:0000256" key="4">
    <source>
        <dbReference type="ARBA" id="ARBA00019665"/>
    </source>
</evidence>
<dbReference type="InterPro" id="IPR004358">
    <property type="entry name" value="Sig_transdc_His_kin-like_C"/>
</dbReference>
<protein>
    <recommendedName>
        <fullName evidence="4">Phosphate regulon sensor protein PhoR</fullName>
        <ecNumber evidence="3">2.7.13.3</ecNumber>
    </recommendedName>
</protein>
<dbReference type="InterPro" id="IPR003594">
    <property type="entry name" value="HATPase_dom"/>
</dbReference>
<dbReference type="Gene3D" id="3.30.565.10">
    <property type="entry name" value="Histidine kinase-like ATPase, C-terminal domain"/>
    <property type="match status" value="1"/>
</dbReference>
<dbReference type="InterPro" id="IPR014310">
    <property type="entry name" value="Sig_transdc_His_kinase_PhoR"/>
</dbReference>
<evidence type="ECO:0000256" key="8">
    <source>
        <dbReference type="ARBA" id="ARBA00022592"/>
    </source>
</evidence>
<dbReference type="RefSeq" id="WP_345666699.1">
    <property type="nucleotide sequence ID" value="NZ_BAABKE010000001.1"/>
</dbReference>
<dbReference type="SMART" id="SM00388">
    <property type="entry name" value="HisKA"/>
    <property type="match status" value="1"/>
</dbReference>
<keyword evidence="9" id="KW-0808">Transferase</keyword>
<keyword evidence="15" id="KW-0902">Two-component regulatory system</keyword>
<dbReference type="InterPro" id="IPR000014">
    <property type="entry name" value="PAS"/>
</dbReference>
<comment type="caution">
    <text evidence="21">The sequence shown here is derived from an EMBL/GenBank/DDBJ whole genome shotgun (WGS) entry which is preliminary data.</text>
</comment>
<dbReference type="CDD" id="cd00130">
    <property type="entry name" value="PAS"/>
    <property type="match status" value="1"/>
</dbReference>
<dbReference type="Pfam" id="PF00512">
    <property type="entry name" value="HisKA"/>
    <property type="match status" value="1"/>
</dbReference>
<dbReference type="PANTHER" id="PTHR45453:SF1">
    <property type="entry name" value="PHOSPHATE REGULON SENSOR PROTEIN PHOR"/>
    <property type="match status" value="1"/>
</dbReference>
<evidence type="ECO:0000313" key="22">
    <source>
        <dbReference type="Proteomes" id="UP001500631"/>
    </source>
</evidence>
<dbReference type="EC" id="2.7.13.3" evidence="3"/>
<dbReference type="NCBIfam" id="NF008235">
    <property type="entry name" value="PRK11006.1"/>
    <property type="match status" value="1"/>
</dbReference>
<evidence type="ECO:0000259" key="19">
    <source>
        <dbReference type="PROSITE" id="PS50109"/>
    </source>
</evidence>
<keyword evidence="6" id="KW-1003">Cell membrane</keyword>
<proteinExistence type="predicted"/>
<evidence type="ECO:0000256" key="15">
    <source>
        <dbReference type="ARBA" id="ARBA00023012"/>
    </source>
</evidence>
<evidence type="ECO:0000313" key="21">
    <source>
        <dbReference type="EMBL" id="GAA5093414.1"/>
    </source>
</evidence>
<keyword evidence="12 21" id="KW-0418">Kinase</keyword>
<evidence type="ECO:0000259" key="20">
    <source>
        <dbReference type="PROSITE" id="PS50112"/>
    </source>
</evidence>
<dbReference type="SMART" id="SM00387">
    <property type="entry name" value="HATPase_c"/>
    <property type="match status" value="1"/>
</dbReference>
<gene>
    <name evidence="21" type="primary">phoR</name>
    <name evidence="21" type="ORF">GCM10023338_00380</name>
</gene>
<evidence type="ECO:0000256" key="7">
    <source>
        <dbReference type="ARBA" id="ARBA00022553"/>
    </source>
</evidence>
<keyword evidence="5" id="KW-0813">Transport</keyword>
<keyword evidence="13" id="KW-0067">ATP-binding</keyword>
<dbReference type="Proteomes" id="UP001500631">
    <property type="component" value="Unassembled WGS sequence"/>
</dbReference>
<evidence type="ECO:0000256" key="17">
    <source>
        <dbReference type="ARBA" id="ARBA00025207"/>
    </source>
</evidence>
<dbReference type="SUPFAM" id="SSF47384">
    <property type="entry name" value="Homodimeric domain of signal transducing histidine kinase"/>
    <property type="match status" value="1"/>
</dbReference>
<organism evidence="21 22">
    <name type="scientific">Wohlfahrtiimonas larvae</name>
    <dbReference type="NCBI Taxonomy" id="1157986"/>
    <lineage>
        <taxon>Bacteria</taxon>
        <taxon>Pseudomonadati</taxon>
        <taxon>Pseudomonadota</taxon>
        <taxon>Gammaproteobacteria</taxon>
        <taxon>Cardiobacteriales</taxon>
        <taxon>Ignatzschineriaceae</taxon>
        <taxon>Wohlfahrtiimonas</taxon>
    </lineage>
</organism>
<comment type="catalytic activity">
    <reaction evidence="1">
        <text>ATP + protein L-histidine = ADP + protein N-phospho-L-histidine.</text>
        <dbReference type="EC" id="2.7.13.3"/>
    </reaction>
</comment>
<keyword evidence="7" id="KW-0597">Phosphoprotein</keyword>
<dbReference type="PRINTS" id="PR00344">
    <property type="entry name" value="BCTRLSENSOR"/>
</dbReference>
<accession>A0ABP9MDH9</accession>
<feature type="domain" description="PAS" evidence="20">
    <location>
        <begin position="96"/>
        <end position="168"/>
    </location>
</feature>
<dbReference type="InterPro" id="IPR036890">
    <property type="entry name" value="HATPase_C_sf"/>
</dbReference>
<keyword evidence="22" id="KW-1185">Reference proteome</keyword>
<evidence type="ECO:0000256" key="2">
    <source>
        <dbReference type="ARBA" id="ARBA00004236"/>
    </source>
</evidence>
<dbReference type="InterPro" id="IPR036097">
    <property type="entry name" value="HisK_dim/P_sf"/>
</dbReference>
<dbReference type="SMART" id="SM00091">
    <property type="entry name" value="PAS"/>
    <property type="match status" value="1"/>
</dbReference>
<dbReference type="CDD" id="cd00082">
    <property type="entry name" value="HisKA"/>
    <property type="match status" value="1"/>
</dbReference>
<evidence type="ECO:0000256" key="11">
    <source>
        <dbReference type="ARBA" id="ARBA00022741"/>
    </source>
</evidence>
<evidence type="ECO:0000256" key="18">
    <source>
        <dbReference type="SAM" id="Phobius"/>
    </source>
</evidence>
<dbReference type="PANTHER" id="PTHR45453">
    <property type="entry name" value="PHOSPHATE REGULON SENSOR PROTEIN PHOR"/>
    <property type="match status" value="1"/>
</dbReference>
<keyword evidence="10 18" id="KW-0812">Transmembrane</keyword>
<keyword evidence="14 18" id="KW-1133">Transmembrane helix</keyword>
<comment type="function">
    <text evidence="17">Member of the two-component regulatory system PhoR/PhoB involved in the phosphate regulon genes expression. PhoR may function as a membrane-associated protein kinase that phosphorylates PhoB in response to environmental signals.</text>
</comment>
<reference evidence="22" key="1">
    <citation type="journal article" date="2019" name="Int. J. Syst. Evol. Microbiol.">
        <title>The Global Catalogue of Microorganisms (GCM) 10K type strain sequencing project: providing services to taxonomists for standard genome sequencing and annotation.</title>
        <authorList>
            <consortium name="The Broad Institute Genomics Platform"/>
            <consortium name="The Broad Institute Genome Sequencing Center for Infectious Disease"/>
            <person name="Wu L."/>
            <person name="Ma J."/>
        </authorList>
    </citation>
    <scope>NUCLEOTIDE SEQUENCE [LARGE SCALE GENOMIC DNA]</scope>
    <source>
        <strain evidence="22">JCM 18424</strain>
    </source>
</reference>
<keyword evidence="8" id="KW-0592">Phosphate transport</keyword>
<evidence type="ECO:0000256" key="14">
    <source>
        <dbReference type="ARBA" id="ARBA00022989"/>
    </source>
</evidence>
<keyword evidence="11" id="KW-0547">Nucleotide-binding</keyword>
<dbReference type="PROSITE" id="PS50109">
    <property type="entry name" value="HIS_KIN"/>
    <property type="match status" value="1"/>
</dbReference>
<evidence type="ECO:0000256" key="6">
    <source>
        <dbReference type="ARBA" id="ARBA00022475"/>
    </source>
</evidence>
<dbReference type="PROSITE" id="PS50112">
    <property type="entry name" value="PAS"/>
    <property type="match status" value="1"/>
</dbReference>
<sequence>MLKETFLRRFLIEVLVILILSLGVGLIIQHVILCLLLGTILLVGWHLYNLFKLSRWIWQKNVLYPPNSFGSWEIIYYGLHKHQQRLRQRQNELAAIIRLFRHGVESSPDALVIVDNVGNIQWCNQQVKQQLGIRWPDDKGQNIVNLVRNPEFAKYLQQENFNEPLTVKIHQRYYIEFRVLPYEQNRHIVVARNVDQVYLAEQQRKDFFTHASHELRTPLSVVKGYVEMFQDELIPMENCQDALSKVESQIIRMESLISQILLLSKIENMSSHLPMVQIDISNLLQTLIHSLQETHADYTIKAHIEADLNIRGYQDQIYSVMCNLIDNAIKHNPRGTIIIVTWQSVAKGAYFSVQDNGVGIARHHLNRLTERFYQVDSSHTYQKNSSGLGLAIVKHALRNHGDAQLHVDSTVGQGSIFSFVIPHEFIVKK</sequence>
<dbReference type="Pfam" id="PF11808">
    <property type="entry name" value="PhoR"/>
    <property type="match status" value="1"/>
</dbReference>
<comment type="subcellular location">
    <subcellularLocation>
        <location evidence="2">Cell membrane</location>
    </subcellularLocation>
</comment>
<dbReference type="InterPro" id="IPR035965">
    <property type="entry name" value="PAS-like_dom_sf"/>
</dbReference>
<evidence type="ECO:0000256" key="10">
    <source>
        <dbReference type="ARBA" id="ARBA00022692"/>
    </source>
</evidence>
<dbReference type="Pfam" id="PF02518">
    <property type="entry name" value="HATPase_c"/>
    <property type="match status" value="1"/>
</dbReference>
<dbReference type="GO" id="GO:0016301">
    <property type="term" value="F:kinase activity"/>
    <property type="evidence" value="ECO:0007669"/>
    <property type="project" value="UniProtKB-KW"/>
</dbReference>
<dbReference type="Gene3D" id="1.10.287.130">
    <property type="match status" value="1"/>
</dbReference>